<keyword evidence="7 21" id="KW-0812">Transmembrane</keyword>
<dbReference type="GO" id="GO:0051301">
    <property type="term" value="P:cell division"/>
    <property type="evidence" value="ECO:0007669"/>
    <property type="project" value="UniProtKB-KW"/>
</dbReference>
<dbReference type="Proteomes" id="UP000034562">
    <property type="component" value="Unassembled WGS sequence"/>
</dbReference>
<feature type="transmembrane region" description="Helical" evidence="21">
    <location>
        <begin position="334"/>
        <end position="356"/>
    </location>
</feature>
<evidence type="ECO:0000256" key="12">
    <source>
        <dbReference type="ARBA" id="ARBA00023306"/>
    </source>
</evidence>
<dbReference type="GO" id="GO:0008360">
    <property type="term" value="P:regulation of cell shape"/>
    <property type="evidence" value="ECO:0007669"/>
    <property type="project" value="UniProtKB-KW"/>
</dbReference>
<feature type="transmembrane region" description="Helical" evidence="21">
    <location>
        <begin position="142"/>
        <end position="174"/>
    </location>
</feature>
<dbReference type="NCBIfam" id="TIGR02614">
    <property type="entry name" value="ftsW"/>
    <property type="match status" value="1"/>
</dbReference>
<evidence type="ECO:0000256" key="17">
    <source>
        <dbReference type="ARBA" id="ARBA00041185"/>
    </source>
</evidence>
<dbReference type="EMBL" id="LBZK01000008">
    <property type="protein sequence ID" value="KKR71099.1"/>
    <property type="molecule type" value="Genomic_DNA"/>
</dbReference>
<sequence length="368" mass="39673">MGILSKQTRSVDRGLLILILIFVFVGLVAVADASAPQALSVYGDKFFLFKQQLVWAGIGLVVFFTASLIPYTFWGKIATPFFFVSVALLVVVLFPSFGFKAFGARRWIPLGFFSLQPSELIKLSLAMYLAKVSSKNKNTLSYFAPVIMSAGLIMFQPDLGTTLVVALTALSQIFVSGINFLHFSGALAAAGVSTLGLILVSPYRKERLLTFFEATRDPLGKSYHIRQILLGLGSGGLFGVGLGASRQKYLFLPEASTDSIFAVIAEELGVLGSIAIIALFAYFVYKGLKIAILAPDKFSQVLAIGITSWIGWQAFLNIGSMVALVPLTGIPLPFISYGGSSLVMIMGACGILLNIGKYGHAEKHRRSK</sequence>
<keyword evidence="3" id="KW-1003">Cell membrane</keyword>
<feature type="transmembrane region" description="Helical" evidence="21">
    <location>
        <begin position="180"/>
        <end position="203"/>
    </location>
</feature>
<keyword evidence="13" id="KW-0961">Cell wall biogenesis/degradation</keyword>
<dbReference type="AlphaFoldDB" id="A0A0G0T262"/>
<evidence type="ECO:0000256" key="18">
    <source>
        <dbReference type="ARBA" id="ARBA00041418"/>
    </source>
</evidence>
<evidence type="ECO:0000256" key="13">
    <source>
        <dbReference type="ARBA" id="ARBA00023316"/>
    </source>
</evidence>
<evidence type="ECO:0000313" key="23">
    <source>
        <dbReference type="Proteomes" id="UP000034562"/>
    </source>
</evidence>
<evidence type="ECO:0000256" key="1">
    <source>
        <dbReference type="ARBA" id="ARBA00004651"/>
    </source>
</evidence>
<dbReference type="PANTHER" id="PTHR30474:SF2">
    <property type="entry name" value="PEPTIDOGLYCAN GLYCOSYLTRANSFERASE FTSW-RELATED"/>
    <property type="match status" value="1"/>
</dbReference>
<dbReference type="Pfam" id="PF01098">
    <property type="entry name" value="FTSW_RODA_SPOVE"/>
    <property type="match status" value="1"/>
</dbReference>
<comment type="subcellular location">
    <subcellularLocation>
        <location evidence="1">Cell membrane</location>
        <topology evidence="1">Multi-pass membrane protein</topology>
    </subcellularLocation>
</comment>
<comment type="caution">
    <text evidence="22">The sequence shown here is derived from an EMBL/GenBank/DDBJ whole genome shotgun (WGS) entry which is preliminary data.</text>
</comment>
<dbReference type="GO" id="GO:0015648">
    <property type="term" value="F:lipid-linked peptidoglycan transporter activity"/>
    <property type="evidence" value="ECO:0007669"/>
    <property type="project" value="TreeGrafter"/>
</dbReference>
<evidence type="ECO:0000256" key="6">
    <source>
        <dbReference type="ARBA" id="ARBA00022679"/>
    </source>
</evidence>
<keyword evidence="9" id="KW-0573">Peptidoglycan synthesis</keyword>
<comment type="catalytic activity">
    <reaction evidence="20">
        <text>[GlcNAc-(1-&gt;4)-Mur2Ac(oyl-L-Ala-gamma-D-Glu-L-Lys-D-Ala-D-Ala)](n)-di-trans,octa-cis-undecaprenyl diphosphate + beta-D-GlcNAc-(1-&gt;4)-Mur2Ac(oyl-L-Ala-gamma-D-Glu-L-Lys-D-Ala-D-Ala)-di-trans,octa-cis-undecaprenyl diphosphate = [GlcNAc-(1-&gt;4)-Mur2Ac(oyl-L-Ala-gamma-D-Glu-L-Lys-D-Ala-D-Ala)](n+1)-di-trans,octa-cis-undecaprenyl diphosphate + di-trans,octa-cis-undecaprenyl diphosphate + H(+)</text>
        <dbReference type="Rhea" id="RHEA:23708"/>
        <dbReference type="Rhea" id="RHEA-COMP:9602"/>
        <dbReference type="Rhea" id="RHEA-COMP:9603"/>
        <dbReference type="ChEBI" id="CHEBI:15378"/>
        <dbReference type="ChEBI" id="CHEBI:58405"/>
        <dbReference type="ChEBI" id="CHEBI:60033"/>
        <dbReference type="ChEBI" id="CHEBI:78435"/>
        <dbReference type="EC" id="2.4.99.28"/>
    </reaction>
</comment>
<accession>A0A0G0T262</accession>
<keyword evidence="12" id="KW-0131">Cell cycle</keyword>
<feature type="transmembrane region" description="Helical" evidence="21">
    <location>
        <begin position="223"/>
        <end position="240"/>
    </location>
</feature>
<feature type="transmembrane region" description="Helical" evidence="21">
    <location>
        <begin position="260"/>
        <end position="285"/>
    </location>
</feature>
<keyword evidence="5" id="KW-0328">Glycosyltransferase</keyword>
<feature type="transmembrane region" description="Helical" evidence="21">
    <location>
        <begin position="81"/>
        <end position="102"/>
    </location>
</feature>
<organism evidence="22 23">
    <name type="scientific">Candidatus Woesebacteria bacterium GW2011_GWA2_40_7b</name>
    <dbReference type="NCBI Taxonomy" id="1618563"/>
    <lineage>
        <taxon>Bacteria</taxon>
        <taxon>Candidatus Woeseibacteriota</taxon>
    </lineage>
</organism>
<dbReference type="GO" id="GO:0009252">
    <property type="term" value="P:peptidoglycan biosynthetic process"/>
    <property type="evidence" value="ECO:0007669"/>
    <property type="project" value="UniProtKB-KW"/>
</dbReference>
<evidence type="ECO:0000256" key="11">
    <source>
        <dbReference type="ARBA" id="ARBA00023136"/>
    </source>
</evidence>
<feature type="transmembrane region" description="Helical" evidence="21">
    <location>
        <begin position="306"/>
        <end position="328"/>
    </location>
</feature>
<gene>
    <name evidence="22" type="ORF">UU12_C0008G0006</name>
</gene>
<reference evidence="22 23" key="1">
    <citation type="journal article" date="2015" name="Nature">
        <title>rRNA introns, odd ribosomes, and small enigmatic genomes across a large radiation of phyla.</title>
        <authorList>
            <person name="Brown C.T."/>
            <person name="Hug L.A."/>
            <person name="Thomas B.C."/>
            <person name="Sharon I."/>
            <person name="Castelle C.J."/>
            <person name="Singh A."/>
            <person name="Wilkins M.J."/>
            <person name="Williams K.H."/>
            <person name="Banfield J.F."/>
        </authorList>
    </citation>
    <scope>NUCLEOTIDE SEQUENCE [LARGE SCALE GENOMIC DNA]</scope>
</reference>
<keyword evidence="4 22" id="KW-0132">Cell division</keyword>
<evidence type="ECO:0000256" key="9">
    <source>
        <dbReference type="ARBA" id="ARBA00022984"/>
    </source>
</evidence>
<evidence type="ECO:0000256" key="10">
    <source>
        <dbReference type="ARBA" id="ARBA00022989"/>
    </source>
</evidence>
<evidence type="ECO:0000256" key="8">
    <source>
        <dbReference type="ARBA" id="ARBA00022960"/>
    </source>
</evidence>
<evidence type="ECO:0000256" key="21">
    <source>
        <dbReference type="SAM" id="Phobius"/>
    </source>
</evidence>
<evidence type="ECO:0000256" key="5">
    <source>
        <dbReference type="ARBA" id="ARBA00022676"/>
    </source>
</evidence>
<keyword evidence="8" id="KW-0133">Cell shape</keyword>
<evidence type="ECO:0000256" key="20">
    <source>
        <dbReference type="ARBA" id="ARBA00049902"/>
    </source>
</evidence>
<dbReference type="InterPro" id="IPR013437">
    <property type="entry name" value="FtsW"/>
</dbReference>
<dbReference type="GO" id="GO:0008955">
    <property type="term" value="F:peptidoglycan glycosyltransferase activity"/>
    <property type="evidence" value="ECO:0007669"/>
    <property type="project" value="UniProtKB-EC"/>
</dbReference>
<feature type="transmembrane region" description="Helical" evidence="21">
    <location>
        <begin position="15"/>
        <end position="33"/>
    </location>
</feature>
<dbReference type="PANTHER" id="PTHR30474">
    <property type="entry name" value="CELL CYCLE PROTEIN"/>
    <property type="match status" value="1"/>
</dbReference>
<comment type="similarity">
    <text evidence="16">Belongs to the SEDS family. FtsW subfamily.</text>
</comment>
<evidence type="ECO:0000256" key="15">
    <source>
        <dbReference type="ARBA" id="ARBA00033270"/>
    </source>
</evidence>
<name>A0A0G0T262_9BACT</name>
<dbReference type="PATRIC" id="fig|1618563.3.peg.176"/>
<evidence type="ECO:0000256" key="4">
    <source>
        <dbReference type="ARBA" id="ARBA00022618"/>
    </source>
</evidence>
<dbReference type="InterPro" id="IPR001182">
    <property type="entry name" value="FtsW/RodA"/>
</dbReference>
<evidence type="ECO:0000256" key="19">
    <source>
        <dbReference type="ARBA" id="ARBA00044770"/>
    </source>
</evidence>
<feature type="transmembrane region" description="Helical" evidence="21">
    <location>
        <begin position="108"/>
        <end position="130"/>
    </location>
</feature>
<dbReference type="STRING" id="1618563.UU12_C0008G0006"/>
<dbReference type="GO" id="GO:0032153">
    <property type="term" value="C:cell division site"/>
    <property type="evidence" value="ECO:0007669"/>
    <property type="project" value="TreeGrafter"/>
</dbReference>
<evidence type="ECO:0000256" key="16">
    <source>
        <dbReference type="ARBA" id="ARBA00038053"/>
    </source>
</evidence>
<comment type="pathway">
    <text evidence="2">Cell wall biogenesis; peptidoglycan biosynthesis.</text>
</comment>
<dbReference type="EC" id="2.4.99.28" evidence="19"/>
<feature type="transmembrane region" description="Helical" evidence="21">
    <location>
        <begin position="53"/>
        <end position="74"/>
    </location>
</feature>
<keyword evidence="10 21" id="KW-1133">Transmembrane helix</keyword>
<evidence type="ECO:0000256" key="14">
    <source>
        <dbReference type="ARBA" id="ARBA00032370"/>
    </source>
</evidence>
<keyword evidence="6" id="KW-0808">Transferase</keyword>
<proteinExistence type="inferred from homology"/>
<dbReference type="GO" id="GO:0071555">
    <property type="term" value="P:cell wall organization"/>
    <property type="evidence" value="ECO:0007669"/>
    <property type="project" value="UniProtKB-KW"/>
</dbReference>
<evidence type="ECO:0000256" key="3">
    <source>
        <dbReference type="ARBA" id="ARBA00022475"/>
    </source>
</evidence>
<dbReference type="GO" id="GO:0005886">
    <property type="term" value="C:plasma membrane"/>
    <property type="evidence" value="ECO:0007669"/>
    <property type="project" value="UniProtKB-SubCell"/>
</dbReference>
<protein>
    <recommendedName>
        <fullName evidence="17">Probable peptidoglycan glycosyltransferase FtsW</fullName>
        <ecNumber evidence="19">2.4.99.28</ecNumber>
    </recommendedName>
    <alternativeName>
        <fullName evidence="18">Cell division protein FtsW</fullName>
    </alternativeName>
    <alternativeName>
        <fullName evidence="15">Cell wall polymerase</fullName>
    </alternativeName>
    <alternativeName>
        <fullName evidence="14">Peptidoglycan polymerase</fullName>
    </alternativeName>
</protein>
<evidence type="ECO:0000313" key="22">
    <source>
        <dbReference type="EMBL" id="KKR71099.1"/>
    </source>
</evidence>
<keyword evidence="11 21" id="KW-0472">Membrane</keyword>
<evidence type="ECO:0000256" key="7">
    <source>
        <dbReference type="ARBA" id="ARBA00022692"/>
    </source>
</evidence>
<evidence type="ECO:0000256" key="2">
    <source>
        <dbReference type="ARBA" id="ARBA00004752"/>
    </source>
</evidence>